<gene>
    <name evidence="1" type="ORF">SAMN02745782_01355</name>
</gene>
<keyword evidence="2" id="KW-1185">Reference proteome</keyword>
<dbReference type="Gene3D" id="3.10.450.430">
    <property type="entry name" value="Protein of unknown function DUF2787"/>
    <property type="match status" value="1"/>
</dbReference>
<dbReference type="RefSeq" id="WP_078925752.1">
    <property type="nucleotide sequence ID" value="NZ_FUXB01000005.1"/>
</dbReference>
<evidence type="ECO:0000313" key="2">
    <source>
        <dbReference type="Proteomes" id="UP000190834"/>
    </source>
</evidence>
<sequence length="144" mass="16497">MTVQQTITTSVETTLAAPLTQVLRRFTIPEHAKRIVMNCRQTRYYRTREGLPPIELQLVRHSATDAWHIVMMASFSYPQQQSTSLELDLYFHLPNGWCYQADVGSASLAHDEVQTLLSVWTTSFARHLARRAFDEITVSVITTQ</sequence>
<protein>
    <recommendedName>
        <fullName evidence="3">DUF2787 domain-containing protein</fullName>
    </recommendedName>
</protein>
<reference evidence="2" key="1">
    <citation type="submission" date="2017-02" db="EMBL/GenBank/DDBJ databases">
        <authorList>
            <person name="Varghese N."/>
            <person name="Submissions S."/>
        </authorList>
    </citation>
    <scope>NUCLEOTIDE SEQUENCE [LARGE SCALE GENOMIC DNA]</scope>
    <source>
        <strain evidence="2">DSM 19608</strain>
    </source>
</reference>
<dbReference type="Pfam" id="PF10980">
    <property type="entry name" value="DUF2787"/>
    <property type="match status" value="1"/>
</dbReference>
<dbReference type="Proteomes" id="UP000190834">
    <property type="component" value="Unassembled WGS sequence"/>
</dbReference>
<evidence type="ECO:0008006" key="3">
    <source>
        <dbReference type="Google" id="ProtNLM"/>
    </source>
</evidence>
<proteinExistence type="predicted"/>
<dbReference type="GeneID" id="70584170"/>
<evidence type="ECO:0000313" key="1">
    <source>
        <dbReference type="EMBL" id="SJZ77972.1"/>
    </source>
</evidence>
<name>A0A1T4NFC7_VIBCI</name>
<accession>A0A1T4NFC7</accession>
<dbReference type="InterPro" id="IPR021248">
    <property type="entry name" value="DUF2787"/>
</dbReference>
<organism evidence="1 2">
    <name type="scientific">Vibrio cincinnatiensis DSM 19608</name>
    <dbReference type="NCBI Taxonomy" id="1123491"/>
    <lineage>
        <taxon>Bacteria</taxon>
        <taxon>Pseudomonadati</taxon>
        <taxon>Pseudomonadota</taxon>
        <taxon>Gammaproteobacteria</taxon>
        <taxon>Vibrionales</taxon>
        <taxon>Vibrionaceae</taxon>
        <taxon>Vibrio</taxon>
    </lineage>
</organism>
<dbReference type="STRING" id="1123491.SAMN02745782_01355"/>
<dbReference type="OrthoDB" id="5829974at2"/>
<dbReference type="PANTHER" id="PTHR38978:SF2">
    <property type="entry name" value="DUF2787 DOMAIN-CONTAINING PROTEIN"/>
    <property type="match status" value="1"/>
</dbReference>
<dbReference type="PANTHER" id="PTHR38978">
    <property type="entry name" value="DUF2787 DOMAIN-CONTAINING PROTEIN"/>
    <property type="match status" value="1"/>
</dbReference>
<dbReference type="AlphaFoldDB" id="A0A1T4NFC7"/>
<dbReference type="EMBL" id="FUXB01000005">
    <property type="protein sequence ID" value="SJZ77972.1"/>
    <property type="molecule type" value="Genomic_DNA"/>
</dbReference>